<comment type="caution">
    <text evidence="1">The sequence shown here is derived from an EMBL/GenBank/DDBJ whole genome shotgun (WGS) entry which is preliminary data.</text>
</comment>
<keyword evidence="2" id="KW-1185">Reference proteome</keyword>
<reference evidence="1 2" key="1">
    <citation type="submission" date="2016-07" db="EMBL/GenBank/DDBJ databases">
        <title>Bacillus oceanisediminis whole genome.</title>
        <authorList>
            <person name="Pal Y."/>
            <person name="Verma A."/>
            <person name="Mual P."/>
            <person name="Srinivasan K."/>
        </authorList>
    </citation>
    <scope>NUCLEOTIDE SEQUENCE [LARGE SCALE GENOMIC DNA]</scope>
    <source>
        <strain evidence="1 2">Bhandara28</strain>
    </source>
</reference>
<name>A0ABX3CJS3_9BACI</name>
<dbReference type="Pfam" id="PF11114">
    <property type="entry name" value="Minor_capsid_2"/>
    <property type="match status" value="1"/>
</dbReference>
<dbReference type="InterPro" id="IPR021080">
    <property type="entry name" value="Minor_capsid_protein"/>
</dbReference>
<accession>A0ABX3CJS3</accession>
<proteinExistence type="predicted"/>
<dbReference type="EMBL" id="MBRJ01000079">
    <property type="protein sequence ID" value="OHX38831.1"/>
    <property type="molecule type" value="Genomic_DNA"/>
</dbReference>
<gene>
    <name evidence="1" type="ORF">BBV17_04805</name>
</gene>
<evidence type="ECO:0000313" key="1">
    <source>
        <dbReference type="EMBL" id="OHX38831.1"/>
    </source>
</evidence>
<evidence type="ECO:0000313" key="2">
    <source>
        <dbReference type="Proteomes" id="UP000180194"/>
    </source>
</evidence>
<protein>
    <submittedName>
        <fullName evidence="1">Minor capsid protein</fullName>
    </submittedName>
</protein>
<organism evidence="1 2">
    <name type="scientific">Cytobacillus oceanisediminis</name>
    <dbReference type="NCBI Taxonomy" id="665099"/>
    <lineage>
        <taxon>Bacteria</taxon>
        <taxon>Bacillati</taxon>
        <taxon>Bacillota</taxon>
        <taxon>Bacilli</taxon>
        <taxon>Bacillales</taxon>
        <taxon>Bacillaceae</taxon>
        <taxon>Cytobacillus</taxon>
    </lineage>
</organism>
<dbReference type="Proteomes" id="UP000180194">
    <property type="component" value="Unassembled WGS sequence"/>
</dbReference>
<sequence length="116" mass="13343">MISFSVNLELGNIQQHVEEAVNAGQKQLDQEVLKGSNYFIPKDTGELERSGVRASQIGKGKIIWDQPYARKLYYNPQYNFSKGANPNEQGLWFEAAKARFLSDWVRMTQQAIDRYL</sequence>
<dbReference type="RefSeq" id="WP_071160376.1">
    <property type="nucleotide sequence ID" value="NZ_MBRJ01000079.1"/>
</dbReference>